<keyword evidence="4" id="KW-1185">Reference proteome</keyword>
<reference evidence="3" key="2">
    <citation type="submission" date="2020-09" db="EMBL/GenBank/DDBJ databases">
        <authorList>
            <person name="Sun Q."/>
            <person name="Ohkuma M."/>
        </authorList>
    </citation>
    <scope>NUCLEOTIDE SEQUENCE</scope>
    <source>
        <strain evidence="3">JCM 31311</strain>
    </source>
</reference>
<dbReference type="AlphaFoldDB" id="A0A918F1D0"/>
<dbReference type="InterPro" id="IPR002765">
    <property type="entry name" value="UPF0145_YbjQ-like"/>
</dbReference>
<dbReference type="Gene3D" id="3.30.110.70">
    <property type="entry name" value="Hypothetical protein apc22750. Chain B"/>
    <property type="match status" value="1"/>
</dbReference>
<evidence type="ECO:0000256" key="2">
    <source>
        <dbReference type="HAMAP-Rule" id="MF_00338"/>
    </source>
</evidence>
<comment type="similarity">
    <text evidence="1 2">Belongs to the UPF0145 family.</text>
</comment>
<evidence type="ECO:0000313" key="4">
    <source>
        <dbReference type="Proteomes" id="UP000603865"/>
    </source>
</evidence>
<dbReference type="InterPro" id="IPR035439">
    <property type="entry name" value="UPF0145_dom_sf"/>
</dbReference>
<dbReference type="RefSeq" id="WP_229775878.1">
    <property type="nucleotide sequence ID" value="NZ_BMQL01000003.1"/>
</dbReference>
<dbReference type="Pfam" id="PF01906">
    <property type="entry name" value="YbjQ_1"/>
    <property type="match status" value="1"/>
</dbReference>
<dbReference type="PANTHER" id="PTHR34068">
    <property type="entry name" value="UPF0145 PROTEIN YBJQ"/>
    <property type="match status" value="1"/>
</dbReference>
<dbReference type="EMBL" id="BMQL01000003">
    <property type="protein sequence ID" value="GGQ98974.1"/>
    <property type="molecule type" value="Genomic_DNA"/>
</dbReference>
<dbReference type="SUPFAM" id="SSF117782">
    <property type="entry name" value="YbjQ-like"/>
    <property type="match status" value="1"/>
</dbReference>
<protein>
    <recommendedName>
        <fullName evidence="2">UPF0145 protein GCM10008957_09360</fullName>
    </recommendedName>
</protein>
<comment type="caution">
    <text evidence="3">The sequence shown here is derived from an EMBL/GenBank/DDBJ whole genome shotgun (WGS) entry which is preliminary data.</text>
</comment>
<proteinExistence type="inferred from homology"/>
<dbReference type="PANTHER" id="PTHR34068:SF2">
    <property type="entry name" value="UPF0145 PROTEIN SCO3412"/>
    <property type="match status" value="1"/>
</dbReference>
<evidence type="ECO:0000256" key="1">
    <source>
        <dbReference type="ARBA" id="ARBA00010751"/>
    </source>
</evidence>
<gene>
    <name evidence="3" type="ORF">GCM10008957_09360</name>
</gene>
<sequence>MSQPFGRQSNSNMDMLITTTNELEGYRVVRQLGLVRGLTVRSRSVLGNIGASLQTLLGGNITLYTELAEKARQEAYDLMLQHARERGANAVLGMRYDANEITDGVTEVLAYGTAVVVEAGR</sequence>
<dbReference type="HAMAP" id="MF_00338">
    <property type="entry name" value="UPF0145"/>
    <property type="match status" value="1"/>
</dbReference>
<dbReference type="Proteomes" id="UP000603865">
    <property type="component" value="Unassembled WGS sequence"/>
</dbReference>
<organism evidence="3 4">
    <name type="scientific">Deinococcus ruber</name>
    <dbReference type="NCBI Taxonomy" id="1848197"/>
    <lineage>
        <taxon>Bacteria</taxon>
        <taxon>Thermotogati</taxon>
        <taxon>Deinococcota</taxon>
        <taxon>Deinococci</taxon>
        <taxon>Deinococcales</taxon>
        <taxon>Deinococcaceae</taxon>
        <taxon>Deinococcus</taxon>
    </lineage>
</organism>
<evidence type="ECO:0000313" key="3">
    <source>
        <dbReference type="EMBL" id="GGQ98974.1"/>
    </source>
</evidence>
<reference evidence="3" key="1">
    <citation type="journal article" date="2014" name="Int. J. Syst. Evol. Microbiol.">
        <title>Complete genome sequence of Corynebacterium casei LMG S-19264T (=DSM 44701T), isolated from a smear-ripened cheese.</title>
        <authorList>
            <consortium name="US DOE Joint Genome Institute (JGI-PGF)"/>
            <person name="Walter F."/>
            <person name="Albersmeier A."/>
            <person name="Kalinowski J."/>
            <person name="Ruckert C."/>
        </authorList>
    </citation>
    <scope>NUCLEOTIDE SEQUENCE</scope>
    <source>
        <strain evidence="3">JCM 31311</strain>
    </source>
</reference>
<accession>A0A918F1D0</accession>
<name>A0A918F1D0_9DEIO</name>